<sequence length="141" mass="15677">MAALMFVAFSVTFFLILVLFFKHVLSCNFSVLPDIGNIEFSVYDITLLPPPVLKTLVPIVENVLVFKICQGLNLPVKLAPAKVEIIPEVSDMMVYHMCLGLDLPAKLAAPKVEIIPDVSDLMVYHMCVGLNIKAHYKPPEH</sequence>
<proteinExistence type="predicted"/>
<keyword evidence="1" id="KW-0732">Signal</keyword>
<accession>A0A4Y2BMP0</accession>
<protein>
    <submittedName>
        <fullName evidence="2">Uncharacterized protein</fullName>
    </submittedName>
</protein>
<evidence type="ECO:0000256" key="1">
    <source>
        <dbReference type="SAM" id="SignalP"/>
    </source>
</evidence>
<reference evidence="2 3" key="1">
    <citation type="journal article" date="2019" name="Sci. Rep.">
        <title>Orb-weaving spider Araneus ventricosus genome elucidates the spidroin gene catalogue.</title>
        <authorList>
            <person name="Kono N."/>
            <person name="Nakamura H."/>
            <person name="Ohtoshi R."/>
            <person name="Moran D.A.P."/>
            <person name="Shinohara A."/>
            <person name="Yoshida Y."/>
            <person name="Fujiwara M."/>
            <person name="Mori M."/>
            <person name="Tomita M."/>
            <person name="Arakawa K."/>
        </authorList>
    </citation>
    <scope>NUCLEOTIDE SEQUENCE [LARGE SCALE GENOMIC DNA]</scope>
</reference>
<evidence type="ECO:0000313" key="2">
    <source>
        <dbReference type="EMBL" id="GBL93512.1"/>
    </source>
</evidence>
<evidence type="ECO:0000313" key="3">
    <source>
        <dbReference type="Proteomes" id="UP000499080"/>
    </source>
</evidence>
<comment type="caution">
    <text evidence="2">The sequence shown here is derived from an EMBL/GenBank/DDBJ whole genome shotgun (WGS) entry which is preliminary data.</text>
</comment>
<feature type="chain" id="PRO_5021203491" evidence="1">
    <location>
        <begin position="27"/>
        <end position="141"/>
    </location>
</feature>
<dbReference type="AlphaFoldDB" id="A0A4Y2BMP0"/>
<organism evidence="2 3">
    <name type="scientific">Araneus ventricosus</name>
    <name type="common">Orbweaver spider</name>
    <name type="synonym">Epeira ventricosa</name>
    <dbReference type="NCBI Taxonomy" id="182803"/>
    <lineage>
        <taxon>Eukaryota</taxon>
        <taxon>Metazoa</taxon>
        <taxon>Ecdysozoa</taxon>
        <taxon>Arthropoda</taxon>
        <taxon>Chelicerata</taxon>
        <taxon>Arachnida</taxon>
        <taxon>Araneae</taxon>
        <taxon>Araneomorphae</taxon>
        <taxon>Entelegynae</taxon>
        <taxon>Araneoidea</taxon>
        <taxon>Araneidae</taxon>
        <taxon>Araneus</taxon>
    </lineage>
</organism>
<dbReference type="EMBL" id="BGPR01000094">
    <property type="protein sequence ID" value="GBL93512.1"/>
    <property type="molecule type" value="Genomic_DNA"/>
</dbReference>
<dbReference type="Proteomes" id="UP000499080">
    <property type="component" value="Unassembled WGS sequence"/>
</dbReference>
<keyword evidence="3" id="KW-1185">Reference proteome</keyword>
<feature type="signal peptide" evidence="1">
    <location>
        <begin position="1"/>
        <end position="26"/>
    </location>
</feature>
<gene>
    <name evidence="2" type="ORF">AVEN_59703_1</name>
</gene>
<name>A0A4Y2BMP0_ARAVE</name>